<comment type="caution">
    <text evidence="1">The sequence shown here is derived from an EMBL/GenBank/DDBJ whole genome shotgun (WGS) entry which is preliminary data.</text>
</comment>
<name>A0AAV6MML9_9ROSI</name>
<evidence type="ECO:0000313" key="1">
    <source>
        <dbReference type="EMBL" id="KAG6583636.1"/>
    </source>
</evidence>
<sequence length="92" mass="10555">EIKGIEMDLPFRDRVGKTNLPHRSELIPTFVSRKAVNGSNLPLGHFFRTREKAGKAIPGRSITEDRIRLKYERKLFRLLRKVEPAAGGSEKR</sequence>
<evidence type="ECO:0000313" key="2">
    <source>
        <dbReference type="Proteomes" id="UP000685013"/>
    </source>
</evidence>
<accession>A0AAV6MML9</accession>
<feature type="non-terminal residue" evidence="1">
    <location>
        <position position="1"/>
    </location>
</feature>
<reference evidence="1 2" key="1">
    <citation type="journal article" date="2021" name="Hortic Res">
        <title>The domestication of Cucurbita argyrosperma as revealed by the genome of its wild relative.</title>
        <authorList>
            <person name="Barrera-Redondo J."/>
            <person name="Sanchez-de la Vega G."/>
            <person name="Aguirre-Liguori J.A."/>
            <person name="Castellanos-Morales G."/>
            <person name="Gutierrez-Guerrero Y.T."/>
            <person name="Aguirre-Dugua X."/>
            <person name="Aguirre-Planter E."/>
            <person name="Tenaillon M.I."/>
            <person name="Lira-Saade R."/>
            <person name="Eguiarte L.E."/>
        </authorList>
    </citation>
    <scope>NUCLEOTIDE SEQUENCE [LARGE SCALE GENOMIC DNA]</scope>
    <source>
        <strain evidence="1">JBR-2021</strain>
    </source>
</reference>
<protein>
    <recommendedName>
        <fullName evidence="3">Ribosomal protein S15</fullName>
    </recommendedName>
</protein>
<dbReference type="AlphaFoldDB" id="A0AAV6MML9"/>
<keyword evidence="2" id="KW-1185">Reference proteome</keyword>
<evidence type="ECO:0008006" key="3">
    <source>
        <dbReference type="Google" id="ProtNLM"/>
    </source>
</evidence>
<organism evidence="1 2">
    <name type="scientific">Cucurbita argyrosperma subsp. sororia</name>
    <dbReference type="NCBI Taxonomy" id="37648"/>
    <lineage>
        <taxon>Eukaryota</taxon>
        <taxon>Viridiplantae</taxon>
        <taxon>Streptophyta</taxon>
        <taxon>Embryophyta</taxon>
        <taxon>Tracheophyta</taxon>
        <taxon>Spermatophyta</taxon>
        <taxon>Magnoliopsida</taxon>
        <taxon>eudicotyledons</taxon>
        <taxon>Gunneridae</taxon>
        <taxon>Pentapetalae</taxon>
        <taxon>rosids</taxon>
        <taxon>fabids</taxon>
        <taxon>Cucurbitales</taxon>
        <taxon>Cucurbitaceae</taxon>
        <taxon>Cucurbiteae</taxon>
        <taxon>Cucurbita</taxon>
    </lineage>
</organism>
<gene>
    <name evidence="1" type="ORF">SDJN03_19568</name>
</gene>
<dbReference type="Proteomes" id="UP000685013">
    <property type="component" value="Chromosome 13"/>
</dbReference>
<proteinExistence type="predicted"/>
<dbReference type="EMBL" id="JAGKQH010000013">
    <property type="protein sequence ID" value="KAG6583636.1"/>
    <property type="molecule type" value="Genomic_DNA"/>
</dbReference>